<dbReference type="EMBL" id="JACVVX010000005">
    <property type="protein sequence ID" value="MBD0416386.1"/>
    <property type="molecule type" value="Genomic_DNA"/>
</dbReference>
<dbReference type="NCBIfam" id="TIGR01841">
    <property type="entry name" value="phasin"/>
    <property type="match status" value="1"/>
</dbReference>
<proteinExistence type="predicted"/>
<dbReference type="InterPro" id="IPR018968">
    <property type="entry name" value="Phasin"/>
</dbReference>
<dbReference type="Proteomes" id="UP000643405">
    <property type="component" value="Unassembled WGS sequence"/>
</dbReference>
<gene>
    <name evidence="2" type="primary">phaP</name>
    <name evidence="2" type="ORF">ICI42_17165</name>
</gene>
<accession>A0A8J6PWS3</accession>
<evidence type="ECO:0000313" key="2">
    <source>
        <dbReference type="EMBL" id="MBD0416386.1"/>
    </source>
</evidence>
<sequence length="142" mass="15959">MSQKSETQSFADIFTRFGKDLNLPRMDIQAIIDHHRKNLEALESSAKAVASGTNSLVSRQHEMLKSTLDEVAETAKSFNLPLDPVEAYRRQSDFARKTFEAAIENVEELSTILSKSGSESFDILRQRMDAAMAEFRDGSTKK</sequence>
<feature type="domain" description="Phasin" evidence="1">
    <location>
        <begin position="31"/>
        <end position="127"/>
    </location>
</feature>
<dbReference type="InterPro" id="IPR010127">
    <property type="entry name" value="Phasin_subfam-1"/>
</dbReference>
<protein>
    <submittedName>
        <fullName evidence="2">TIGR01841 family phasin</fullName>
    </submittedName>
</protein>
<comment type="caution">
    <text evidence="2">The sequence shown here is derived from an EMBL/GenBank/DDBJ whole genome shotgun (WGS) entry which is preliminary data.</text>
</comment>
<evidence type="ECO:0000313" key="3">
    <source>
        <dbReference type="Proteomes" id="UP000643405"/>
    </source>
</evidence>
<organism evidence="2 3">
    <name type="scientific">Oryzicola mucosus</name>
    <dbReference type="NCBI Taxonomy" id="2767425"/>
    <lineage>
        <taxon>Bacteria</taxon>
        <taxon>Pseudomonadati</taxon>
        <taxon>Pseudomonadota</taxon>
        <taxon>Alphaproteobacteria</taxon>
        <taxon>Hyphomicrobiales</taxon>
        <taxon>Phyllobacteriaceae</taxon>
        <taxon>Oryzicola</taxon>
    </lineage>
</organism>
<name>A0A8J6PWS3_9HYPH</name>
<keyword evidence="3" id="KW-1185">Reference proteome</keyword>
<dbReference type="AlphaFoldDB" id="A0A8J6PWS3"/>
<dbReference type="RefSeq" id="WP_188165812.1">
    <property type="nucleotide sequence ID" value="NZ_JACVVX010000005.1"/>
</dbReference>
<reference evidence="2" key="1">
    <citation type="submission" date="2020-09" db="EMBL/GenBank/DDBJ databases">
        <title>Genome seq and assembly of Tianweitania sp.</title>
        <authorList>
            <person name="Chhetri G."/>
        </authorList>
    </citation>
    <scope>NUCLEOTIDE SEQUENCE</scope>
    <source>
        <strain evidence="2">Rool2</strain>
    </source>
</reference>
<evidence type="ECO:0000259" key="1">
    <source>
        <dbReference type="Pfam" id="PF09361"/>
    </source>
</evidence>
<dbReference type="Pfam" id="PF09361">
    <property type="entry name" value="Phasin_2"/>
    <property type="match status" value="1"/>
</dbReference>